<dbReference type="InterPro" id="IPR011010">
    <property type="entry name" value="DNA_brk_join_enz"/>
</dbReference>
<keyword evidence="3 5" id="KW-0238">DNA-binding</keyword>
<dbReference type="Gene3D" id="1.10.150.130">
    <property type="match status" value="1"/>
</dbReference>
<dbReference type="PANTHER" id="PTHR30349">
    <property type="entry name" value="PHAGE INTEGRASE-RELATED"/>
    <property type="match status" value="1"/>
</dbReference>
<dbReference type="InterPro" id="IPR010998">
    <property type="entry name" value="Integrase_recombinase_N"/>
</dbReference>
<evidence type="ECO:0000259" key="6">
    <source>
        <dbReference type="PROSITE" id="PS51898"/>
    </source>
</evidence>
<evidence type="ECO:0000256" key="1">
    <source>
        <dbReference type="ARBA" id="ARBA00008857"/>
    </source>
</evidence>
<dbReference type="GO" id="GO:0003677">
    <property type="term" value="F:DNA binding"/>
    <property type="evidence" value="ECO:0007669"/>
    <property type="project" value="UniProtKB-UniRule"/>
</dbReference>
<dbReference type="PANTHER" id="PTHR30349:SF41">
    <property type="entry name" value="INTEGRASE_RECOMBINASE PROTEIN MJ0367-RELATED"/>
    <property type="match status" value="1"/>
</dbReference>
<accession>A0A8J6NW63</accession>
<comment type="similarity">
    <text evidence="1">Belongs to the 'phage' integrase family.</text>
</comment>
<feature type="domain" description="Tyr recombinase" evidence="6">
    <location>
        <begin position="186"/>
        <end position="366"/>
    </location>
</feature>
<protein>
    <submittedName>
        <fullName evidence="8">Tyrosine-type recombinase/integrase</fullName>
    </submittedName>
</protein>
<dbReference type="EMBL" id="JACNJH010000129">
    <property type="protein sequence ID" value="MBC8361291.1"/>
    <property type="molecule type" value="Genomic_DNA"/>
</dbReference>
<dbReference type="Pfam" id="PF00589">
    <property type="entry name" value="Phage_integrase"/>
    <property type="match status" value="1"/>
</dbReference>
<sequence length="370" mass="43041">MESVGYSRQTRQNYHRQLDQFIRFIKQSRLDWDEIFKLQTLQRFKKVHAVSTAHSITGLSRYLFRQNKIPQPIAKKESRLPEIYEDYLAHHERSHGVAYRQIKRIKRVLAALHAYLQRHKINLSSLKIEQIDTFLAEFFAPFAPATCKAYRSMIRGFLRYLYQERRIIKRDLAPLVVGAPMFAQAKPPTFLRPHEVQKLFAGIDLSTPVNIRTYATLHLAYTLGLRPDEICSITLDDISFSRGDLSIENRKTKNPIILPMPEVVIKTIAAYLVGVRPESEHRTLFLSLHPPFGPISPTVANHHIKTLMHKVNLPATAYWLRHTYAQNLLEAGASIYEIKEMLGHDSIESTRKYLHIHIKLMRKVLFDEDL</sequence>
<dbReference type="InterPro" id="IPR050090">
    <property type="entry name" value="Tyrosine_recombinase_XerCD"/>
</dbReference>
<organism evidence="8 9">
    <name type="scientific">Candidatus Desulfatibia profunda</name>
    <dbReference type="NCBI Taxonomy" id="2841695"/>
    <lineage>
        <taxon>Bacteria</taxon>
        <taxon>Pseudomonadati</taxon>
        <taxon>Thermodesulfobacteriota</taxon>
        <taxon>Desulfobacteria</taxon>
        <taxon>Desulfobacterales</taxon>
        <taxon>Desulfobacterales incertae sedis</taxon>
        <taxon>Candidatus Desulfatibia</taxon>
    </lineage>
</organism>
<evidence type="ECO:0000256" key="5">
    <source>
        <dbReference type="PROSITE-ProRule" id="PRU01248"/>
    </source>
</evidence>
<comment type="caution">
    <text evidence="8">The sequence shown here is derived from an EMBL/GenBank/DDBJ whole genome shotgun (WGS) entry which is preliminary data.</text>
</comment>
<dbReference type="InterPro" id="IPR044068">
    <property type="entry name" value="CB"/>
</dbReference>
<evidence type="ECO:0000313" key="9">
    <source>
        <dbReference type="Proteomes" id="UP000603434"/>
    </source>
</evidence>
<dbReference type="Proteomes" id="UP000603434">
    <property type="component" value="Unassembled WGS sequence"/>
</dbReference>
<dbReference type="InterPro" id="IPR013762">
    <property type="entry name" value="Integrase-like_cat_sf"/>
</dbReference>
<proteinExistence type="inferred from homology"/>
<dbReference type="Gene3D" id="1.10.443.10">
    <property type="entry name" value="Intergrase catalytic core"/>
    <property type="match status" value="1"/>
</dbReference>
<evidence type="ECO:0000259" key="7">
    <source>
        <dbReference type="PROSITE" id="PS51900"/>
    </source>
</evidence>
<dbReference type="PROSITE" id="PS51900">
    <property type="entry name" value="CB"/>
    <property type="match status" value="1"/>
</dbReference>
<evidence type="ECO:0000256" key="2">
    <source>
        <dbReference type="ARBA" id="ARBA00022908"/>
    </source>
</evidence>
<gene>
    <name evidence="8" type="ORF">H8E23_07830</name>
</gene>
<dbReference type="PROSITE" id="PS51898">
    <property type="entry name" value="TYR_RECOMBINASE"/>
    <property type="match status" value="1"/>
</dbReference>
<keyword evidence="4" id="KW-0233">DNA recombination</keyword>
<evidence type="ECO:0000256" key="4">
    <source>
        <dbReference type="ARBA" id="ARBA00023172"/>
    </source>
</evidence>
<reference evidence="8 9" key="1">
    <citation type="submission" date="2020-08" db="EMBL/GenBank/DDBJ databases">
        <title>Bridging the membrane lipid divide: bacteria of the FCB group superphylum have the potential to synthesize archaeal ether lipids.</title>
        <authorList>
            <person name="Villanueva L."/>
            <person name="Von Meijenfeldt F.A.B."/>
            <person name="Westbye A.B."/>
            <person name="Yadav S."/>
            <person name="Hopmans E.C."/>
            <person name="Dutilh B.E."/>
            <person name="Sinninghe Damste J.S."/>
        </authorList>
    </citation>
    <scope>NUCLEOTIDE SEQUENCE [LARGE SCALE GENOMIC DNA]</scope>
    <source>
        <strain evidence="8">NIOZ-UU30</strain>
    </source>
</reference>
<evidence type="ECO:0000256" key="3">
    <source>
        <dbReference type="ARBA" id="ARBA00023125"/>
    </source>
</evidence>
<keyword evidence="2" id="KW-0229">DNA integration</keyword>
<dbReference type="SUPFAM" id="SSF56349">
    <property type="entry name" value="DNA breaking-rejoining enzymes"/>
    <property type="match status" value="1"/>
</dbReference>
<name>A0A8J6NW63_9BACT</name>
<feature type="domain" description="Core-binding (CB)" evidence="7">
    <location>
        <begin position="75"/>
        <end position="162"/>
    </location>
</feature>
<dbReference type="InterPro" id="IPR002104">
    <property type="entry name" value="Integrase_catalytic"/>
</dbReference>
<evidence type="ECO:0000313" key="8">
    <source>
        <dbReference type="EMBL" id="MBC8361291.1"/>
    </source>
</evidence>
<dbReference type="GO" id="GO:0006310">
    <property type="term" value="P:DNA recombination"/>
    <property type="evidence" value="ECO:0007669"/>
    <property type="project" value="UniProtKB-KW"/>
</dbReference>
<dbReference type="GO" id="GO:0015074">
    <property type="term" value="P:DNA integration"/>
    <property type="evidence" value="ECO:0007669"/>
    <property type="project" value="UniProtKB-KW"/>
</dbReference>
<dbReference type="AlphaFoldDB" id="A0A8J6NW63"/>